<feature type="transmembrane region" description="Helical" evidence="1">
    <location>
        <begin position="18"/>
        <end position="37"/>
    </location>
</feature>
<name>A0A3S9UAH5_9CAUD</name>
<dbReference type="EMBL" id="MK279848">
    <property type="protein sequence ID" value="AZS07292.1"/>
    <property type="molecule type" value="Genomic_DNA"/>
</dbReference>
<protein>
    <submittedName>
        <fullName evidence="2">Membrane protein</fullName>
    </submittedName>
</protein>
<reference evidence="2 3" key="1">
    <citation type="submission" date="2018-12" db="EMBL/GenBank/DDBJ databases">
        <authorList>
            <person name="Divens A.M."/>
            <person name="Stoner T.H."/>
            <person name="Garlena R.A."/>
            <person name="Russell D.A."/>
            <person name="Pope W.H."/>
            <person name="Jacobs-Sera D."/>
            <person name="Hatfull G.F."/>
        </authorList>
    </citation>
    <scope>NUCLEOTIDE SEQUENCE [LARGE SCALE GENOMIC DNA]</scope>
</reference>
<dbReference type="RefSeq" id="YP_010654269.1">
    <property type="nucleotide sequence ID" value="NC_070809.1"/>
</dbReference>
<evidence type="ECO:0000313" key="2">
    <source>
        <dbReference type="EMBL" id="AZS07292.1"/>
    </source>
</evidence>
<proteinExistence type="predicted"/>
<accession>A0A3S9UAH5</accession>
<keyword evidence="1" id="KW-0472">Membrane</keyword>
<keyword evidence="3" id="KW-1185">Reference proteome</keyword>
<feature type="transmembrane region" description="Helical" evidence="1">
    <location>
        <begin position="49"/>
        <end position="66"/>
    </location>
</feature>
<dbReference type="GeneID" id="77930115"/>
<gene>
    <name evidence="2" type="primary">22</name>
    <name evidence="2" type="ORF">PBI_DORITO_22</name>
</gene>
<keyword evidence="1" id="KW-1133">Transmembrane helix</keyword>
<dbReference type="KEGG" id="vg:77930115"/>
<dbReference type="Proteomes" id="UP000288422">
    <property type="component" value="Segment"/>
</dbReference>
<evidence type="ECO:0000256" key="1">
    <source>
        <dbReference type="SAM" id="Phobius"/>
    </source>
</evidence>
<sequence length="74" mass="7777">MTDNQPNTESRNGLPPTWLVNLVAVVICVAWIATLVVRILDPSRSLPGAVDTAMLIVAGFLFAGNLKGRGGNSS</sequence>
<organism evidence="2 3">
    <name type="scientific">Gordonia phage Dorito</name>
    <dbReference type="NCBI Taxonomy" id="2499023"/>
    <lineage>
        <taxon>Viruses</taxon>
        <taxon>Duplodnaviria</taxon>
        <taxon>Heunggongvirae</taxon>
        <taxon>Uroviricota</taxon>
        <taxon>Caudoviricetes</taxon>
        <taxon>Beenievirus</taxon>
        <taxon>Beenievirus dorito</taxon>
    </lineage>
</organism>
<keyword evidence="1" id="KW-0812">Transmembrane</keyword>
<evidence type="ECO:0000313" key="3">
    <source>
        <dbReference type="Proteomes" id="UP000288422"/>
    </source>
</evidence>